<dbReference type="InterPro" id="IPR012944">
    <property type="entry name" value="SusD_RagB_dom"/>
</dbReference>
<keyword evidence="5" id="KW-0998">Cell outer membrane</keyword>
<protein>
    <submittedName>
        <fullName evidence="8">RagB/SusD family nutrient uptake outer membrane protein</fullName>
    </submittedName>
</protein>
<dbReference type="SUPFAM" id="SSF48452">
    <property type="entry name" value="TPR-like"/>
    <property type="match status" value="1"/>
</dbReference>
<dbReference type="AlphaFoldDB" id="A0A7M4D7I6"/>
<keyword evidence="3" id="KW-0732">Signal</keyword>
<reference evidence="9 10" key="1">
    <citation type="submission" date="2019-11" db="EMBL/GenBank/DDBJ databases">
        <title>Draft genome sequence of Labilibaculum sp. strain SYP isolated from Black Sea.</title>
        <authorList>
            <person name="Yadav S."/>
            <person name="Villanueva L."/>
        </authorList>
    </citation>
    <scope>NUCLEOTIDE SEQUENCE [LARGE SCALE GENOMIC DNA]</scope>
    <source>
        <strain evidence="9 10">44</strain>
    </source>
</reference>
<keyword evidence="4" id="KW-0472">Membrane</keyword>
<dbReference type="PROSITE" id="PS51257">
    <property type="entry name" value="PROKAR_LIPOPROTEIN"/>
    <property type="match status" value="1"/>
</dbReference>
<proteinExistence type="inferred from homology"/>
<evidence type="ECO:0000256" key="4">
    <source>
        <dbReference type="ARBA" id="ARBA00023136"/>
    </source>
</evidence>
<evidence type="ECO:0000313" key="9">
    <source>
        <dbReference type="EMBL" id="MVB07820.1"/>
    </source>
</evidence>
<dbReference type="Pfam" id="PF07980">
    <property type="entry name" value="SusD_RagB"/>
    <property type="match status" value="1"/>
</dbReference>
<evidence type="ECO:0000256" key="2">
    <source>
        <dbReference type="ARBA" id="ARBA00006275"/>
    </source>
</evidence>
<evidence type="ECO:0000313" key="10">
    <source>
        <dbReference type="Proteomes" id="UP000285951"/>
    </source>
</evidence>
<dbReference type="Pfam" id="PF14322">
    <property type="entry name" value="SusD-like_3"/>
    <property type="match status" value="1"/>
</dbReference>
<name>A0A7M4D7I6_9BACT</name>
<comment type="subcellular location">
    <subcellularLocation>
        <location evidence="1">Cell outer membrane</location>
    </subcellularLocation>
</comment>
<comment type="similarity">
    <text evidence="2">Belongs to the SusD family.</text>
</comment>
<feature type="domain" description="RagB/SusD" evidence="6">
    <location>
        <begin position="274"/>
        <end position="491"/>
    </location>
</feature>
<feature type="domain" description="SusD-like N-terminal" evidence="7">
    <location>
        <begin position="87"/>
        <end position="225"/>
    </location>
</feature>
<dbReference type="EMBL" id="QTZN02000028">
    <property type="protein sequence ID" value="MVB07820.1"/>
    <property type="molecule type" value="Genomic_DNA"/>
</dbReference>
<dbReference type="OrthoDB" id="5694214at2"/>
<gene>
    <name evidence="9" type="ORF">DWB62_012385</name>
    <name evidence="8" type="ORF">GNY23_12385</name>
</gene>
<organism evidence="8 11">
    <name type="scientific">Labilibaculum euxinus</name>
    <dbReference type="NCBI Taxonomy" id="2686357"/>
    <lineage>
        <taxon>Bacteria</taxon>
        <taxon>Pseudomonadati</taxon>
        <taxon>Bacteroidota</taxon>
        <taxon>Bacteroidia</taxon>
        <taxon>Marinilabiliales</taxon>
        <taxon>Marinifilaceae</taxon>
        <taxon>Labilibaculum</taxon>
    </lineage>
</organism>
<evidence type="ECO:0000256" key="3">
    <source>
        <dbReference type="ARBA" id="ARBA00022729"/>
    </source>
</evidence>
<evidence type="ECO:0000259" key="6">
    <source>
        <dbReference type="Pfam" id="PF07980"/>
    </source>
</evidence>
<dbReference type="EMBL" id="WOTW01000028">
    <property type="protein sequence ID" value="MUP38615.1"/>
    <property type="molecule type" value="Genomic_DNA"/>
</dbReference>
<evidence type="ECO:0000256" key="5">
    <source>
        <dbReference type="ARBA" id="ARBA00023237"/>
    </source>
</evidence>
<dbReference type="Proteomes" id="UP000285951">
    <property type="component" value="Unassembled WGS sequence"/>
</dbReference>
<keyword evidence="10" id="KW-1185">Reference proteome</keyword>
<evidence type="ECO:0000256" key="1">
    <source>
        <dbReference type="ARBA" id="ARBA00004442"/>
    </source>
</evidence>
<dbReference type="InterPro" id="IPR011990">
    <property type="entry name" value="TPR-like_helical_dom_sf"/>
</dbReference>
<evidence type="ECO:0000313" key="8">
    <source>
        <dbReference type="EMBL" id="MUP38615.1"/>
    </source>
</evidence>
<evidence type="ECO:0000259" key="7">
    <source>
        <dbReference type="Pfam" id="PF14322"/>
    </source>
</evidence>
<reference evidence="8 11" key="2">
    <citation type="submission" date="2019-12" db="EMBL/GenBank/DDBJ databases">
        <title>Draft genome sequence of Labilibaculum sp. strain 44 isolated from deep waters of Black Sea.</title>
        <authorList>
            <person name="Yadav S."/>
            <person name="Villanueva L."/>
        </authorList>
    </citation>
    <scope>NUCLEOTIDE SEQUENCE [LARGE SCALE GENOMIC DNA]</scope>
    <source>
        <strain evidence="8 11">44</strain>
    </source>
</reference>
<dbReference type="InterPro" id="IPR033985">
    <property type="entry name" value="SusD-like_N"/>
</dbReference>
<dbReference type="Gene3D" id="1.25.40.390">
    <property type="match status" value="1"/>
</dbReference>
<comment type="caution">
    <text evidence="8">The sequence shown here is derived from an EMBL/GenBank/DDBJ whole genome shotgun (WGS) entry which is preliminary data.</text>
</comment>
<sequence length="577" mass="65379">MKKMKNLFKIIYFLIVVMTMGGCDDFLTVVPQDSLVAENYYTSEANVRANTASLYGSVWWDFHSQFMWLAGDELAGDLYYTYDAEGQFYYNKVGAGNKFNNTGWEGLYRVVSFSNSIINDMPSSARENGVSEDVIQKALGEARYMRAVAYYFIAENWGEAPIIENATELITSGNVADIYVNKHTQSSLYRFMCEDLEFAAGILPKTDEEGRVTKWSALGMLAKVYVTRGAYEGNSEYFSLAKEYARQVIEDSNLALYDNFSTMFDVEANNSSESLFSIQCMVGNYGDGNSRNVNWSRGSRIADQTWGAGKGPTISLQELFAEHPNDARRKWTYMTHGDYYENLDKANGGYTYQFSYRDPEDLDTQVESTNGMLAHIKKYVIGKSADTGGQVGTNQDAGNNIYVQRLSDVYFLYAEASMGLSETTSDAEAIGYINKVLDTHGAGYNVSAPLTYIDLIKERRKEFAFEANSWYDIKRYYYRNNTAAIEYLNSMKRDQLYVFDYNSIDQEGLSTADKYVLENDRNSYIIGWETTDNGEWDGERVNNIVFNSSSMYISLPAEVTTKAPILLEGAVDYYYSE</sequence>
<dbReference type="Proteomes" id="UP000462449">
    <property type="component" value="Unassembled WGS sequence"/>
</dbReference>
<dbReference type="GO" id="GO:0009279">
    <property type="term" value="C:cell outer membrane"/>
    <property type="evidence" value="ECO:0007669"/>
    <property type="project" value="UniProtKB-SubCell"/>
</dbReference>
<evidence type="ECO:0000313" key="11">
    <source>
        <dbReference type="Proteomes" id="UP000462449"/>
    </source>
</evidence>
<accession>A0A7M4D7I6</accession>